<gene>
    <name evidence="1" type="ORF">C6571_17495</name>
</gene>
<reference evidence="1 2" key="1">
    <citation type="submission" date="2018-03" db="EMBL/GenBank/DDBJ databases">
        <title>Genome sequencing of Simplicispira sp.</title>
        <authorList>
            <person name="Kim S.-J."/>
            <person name="Heo J."/>
            <person name="Kwon S.-W."/>
        </authorList>
    </citation>
    <scope>NUCLEOTIDE SEQUENCE [LARGE SCALE GENOMIC DNA]</scope>
    <source>
        <strain evidence="1 2">SC1-8</strain>
    </source>
</reference>
<dbReference type="Proteomes" id="UP000239326">
    <property type="component" value="Chromosome"/>
</dbReference>
<organism evidence="1 2">
    <name type="scientific">Simplicispira suum</name>
    <dbReference type="NCBI Taxonomy" id="2109915"/>
    <lineage>
        <taxon>Bacteria</taxon>
        <taxon>Pseudomonadati</taxon>
        <taxon>Pseudomonadota</taxon>
        <taxon>Betaproteobacteria</taxon>
        <taxon>Burkholderiales</taxon>
        <taxon>Comamonadaceae</taxon>
        <taxon>Simplicispira</taxon>
    </lineage>
</organism>
<dbReference type="AlphaFoldDB" id="A0A2S0N3X9"/>
<keyword evidence="2" id="KW-1185">Reference proteome</keyword>
<dbReference type="RefSeq" id="WP_106447824.1">
    <property type="nucleotide sequence ID" value="NZ_CP027669.1"/>
</dbReference>
<proteinExistence type="predicted"/>
<name>A0A2S0N3X9_9BURK</name>
<dbReference type="InterPro" id="IPR025906">
    <property type="entry name" value="YjfB_motility"/>
</dbReference>
<dbReference type="Pfam" id="PF14070">
    <property type="entry name" value="YjfB_motility"/>
    <property type="match status" value="1"/>
</dbReference>
<accession>A0A2S0N3X9</accession>
<evidence type="ECO:0000313" key="1">
    <source>
        <dbReference type="EMBL" id="AVO42849.1"/>
    </source>
</evidence>
<protein>
    <submittedName>
        <fullName evidence="1">Putative motility protein</fullName>
    </submittedName>
</protein>
<evidence type="ECO:0000313" key="2">
    <source>
        <dbReference type="Proteomes" id="UP000239326"/>
    </source>
</evidence>
<sequence length="67" mass="6872">MDIALTNSLLRIASANSQAETAQAVEVTVLKKALNLQASAAATLLQAIPQPPSVNLGPLGTQLDTFA</sequence>
<dbReference type="EMBL" id="CP027669">
    <property type="protein sequence ID" value="AVO42849.1"/>
    <property type="molecule type" value="Genomic_DNA"/>
</dbReference>
<dbReference type="KEGG" id="simp:C6571_17495"/>